<gene>
    <name evidence="3" type="primary">LOC121102527</name>
</gene>
<dbReference type="Gene3D" id="3.10.20.90">
    <property type="entry name" value="Phosphatidylinositol 3-kinase Catalytic Subunit, Chain A, domain 1"/>
    <property type="match status" value="1"/>
</dbReference>
<sequence>MQGPCQQYRAAGCKPAAAALATALAGAGRLCACGSAFASQRPATFEFSDYYGKRKETPGAFSLNRCLTSQSYCGLWNWYDRYRASRKITATAYLDPNLNHTLNSSTNTHGGIGVERSLGAMEQLLKVFYYFANSSESATWASIIRHGDANDIRGIIQKTVDSQKLKHMACHGFHLSHLWSEEVHLLHLDMVVSSVREKYEPAHPPEEWK</sequence>
<name>A0A8M1FP48_URSMA</name>
<accession>A0A8M1FP48</accession>
<reference evidence="3" key="2">
    <citation type="submission" date="2025-08" db="UniProtKB">
        <authorList>
            <consortium name="RefSeq"/>
        </authorList>
    </citation>
    <scope>IDENTIFICATION</scope>
    <source>
        <tissue evidence="3">Whole blood</tissue>
    </source>
</reference>
<protein>
    <submittedName>
        <fullName evidence="3">Focal adhesion kinase 1-like</fullName>
    </submittedName>
</protein>
<organism evidence="2 3">
    <name type="scientific">Ursus maritimus</name>
    <name type="common">Polar bear</name>
    <name type="synonym">Thalarctos maritimus</name>
    <dbReference type="NCBI Taxonomy" id="29073"/>
    <lineage>
        <taxon>Eukaryota</taxon>
        <taxon>Metazoa</taxon>
        <taxon>Chordata</taxon>
        <taxon>Craniata</taxon>
        <taxon>Vertebrata</taxon>
        <taxon>Euteleostomi</taxon>
        <taxon>Mammalia</taxon>
        <taxon>Eutheria</taxon>
        <taxon>Laurasiatheria</taxon>
        <taxon>Carnivora</taxon>
        <taxon>Caniformia</taxon>
        <taxon>Ursidae</taxon>
        <taxon>Ursus</taxon>
    </lineage>
</organism>
<dbReference type="OrthoDB" id="9976756at2759"/>
<dbReference type="RefSeq" id="XP_040485133.1">
    <property type="nucleotide sequence ID" value="XM_040629199.1"/>
</dbReference>
<dbReference type="GeneID" id="121102527"/>
<dbReference type="AlphaFoldDB" id="A0A8M1FP48"/>
<proteinExistence type="predicted"/>
<dbReference type="KEGG" id="umr:121102527"/>
<evidence type="ECO:0000259" key="1">
    <source>
        <dbReference type="Pfam" id="PF18038"/>
    </source>
</evidence>
<feature type="domain" description="Focal adhesion kinase N-terminal" evidence="1">
    <location>
        <begin position="124"/>
        <end position="209"/>
    </location>
</feature>
<dbReference type="Proteomes" id="UP000261680">
    <property type="component" value="Chromosome X"/>
</dbReference>
<evidence type="ECO:0000313" key="3">
    <source>
        <dbReference type="RefSeq" id="XP_040485133.1"/>
    </source>
</evidence>
<reference evidence="2" key="1">
    <citation type="submission" date="2024-06" db="UniProtKB">
        <authorList>
            <consortium name="RefSeq"/>
        </authorList>
    </citation>
    <scope>NUCLEOTIDE SEQUENCE [LARGE SCALE GENOMIC DNA]</scope>
</reference>
<dbReference type="InterPro" id="IPR041390">
    <property type="entry name" value="FADK_N"/>
</dbReference>
<dbReference type="FunFam" id="3.10.20.90:FF:000021">
    <property type="entry name" value="focal adhesion kinase 1 isoform X1"/>
    <property type="match status" value="1"/>
</dbReference>
<dbReference type="InterPro" id="IPR029071">
    <property type="entry name" value="Ubiquitin-like_domsf"/>
</dbReference>
<dbReference type="SUPFAM" id="SSF54236">
    <property type="entry name" value="Ubiquitin-like"/>
    <property type="match status" value="1"/>
</dbReference>
<evidence type="ECO:0000313" key="2">
    <source>
        <dbReference type="Proteomes" id="UP000261680"/>
    </source>
</evidence>
<dbReference type="Pfam" id="PF18038">
    <property type="entry name" value="FERM_N_2"/>
    <property type="match status" value="1"/>
</dbReference>
<keyword evidence="2" id="KW-1185">Reference proteome</keyword>